<keyword evidence="5" id="KW-1185">Reference proteome</keyword>
<accession>A0A830B096</accession>
<feature type="domain" description="F-box/LRR-repeat protein 15/At3g58940/PEG3-like LRR" evidence="3">
    <location>
        <begin position="125"/>
        <end position="235"/>
    </location>
</feature>
<evidence type="ECO:0000313" key="5">
    <source>
        <dbReference type="Proteomes" id="UP000653305"/>
    </source>
</evidence>
<dbReference type="Pfam" id="PF00646">
    <property type="entry name" value="F-box"/>
    <property type="match status" value="1"/>
</dbReference>
<dbReference type="InterPro" id="IPR036047">
    <property type="entry name" value="F-box-like_dom_sf"/>
</dbReference>
<dbReference type="Pfam" id="PF24758">
    <property type="entry name" value="LRR_At5g56370"/>
    <property type="match status" value="1"/>
</dbReference>
<comment type="caution">
    <text evidence="4">The sequence shown here is derived from an EMBL/GenBank/DDBJ whole genome shotgun (WGS) entry which is preliminary data.</text>
</comment>
<evidence type="ECO:0000259" key="3">
    <source>
        <dbReference type="Pfam" id="PF24758"/>
    </source>
</evidence>
<dbReference type="AlphaFoldDB" id="A0A830B096"/>
<gene>
    <name evidence="4" type="ORF">PHJA_000142100</name>
</gene>
<dbReference type="Proteomes" id="UP000653305">
    <property type="component" value="Unassembled WGS sequence"/>
</dbReference>
<evidence type="ECO:0000313" key="4">
    <source>
        <dbReference type="EMBL" id="GFP79986.1"/>
    </source>
</evidence>
<name>A0A830B096_9LAMI</name>
<organism evidence="4 5">
    <name type="scientific">Phtheirospermum japonicum</name>
    <dbReference type="NCBI Taxonomy" id="374723"/>
    <lineage>
        <taxon>Eukaryota</taxon>
        <taxon>Viridiplantae</taxon>
        <taxon>Streptophyta</taxon>
        <taxon>Embryophyta</taxon>
        <taxon>Tracheophyta</taxon>
        <taxon>Spermatophyta</taxon>
        <taxon>Magnoliopsida</taxon>
        <taxon>eudicotyledons</taxon>
        <taxon>Gunneridae</taxon>
        <taxon>Pentapetalae</taxon>
        <taxon>asterids</taxon>
        <taxon>lamiids</taxon>
        <taxon>Lamiales</taxon>
        <taxon>Orobanchaceae</taxon>
        <taxon>Orobanchaceae incertae sedis</taxon>
        <taxon>Phtheirospermum</taxon>
    </lineage>
</organism>
<evidence type="ECO:0000256" key="1">
    <source>
        <dbReference type="SAM" id="MobiDB-lite"/>
    </source>
</evidence>
<dbReference type="Gene3D" id="3.80.10.10">
    <property type="entry name" value="Ribonuclease Inhibitor"/>
    <property type="match status" value="1"/>
</dbReference>
<dbReference type="OrthoDB" id="1304294at2759"/>
<feature type="compositionally biased region" description="Basic and acidic residues" evidence="1">
    <location>
        <begin position="1"/>
        <end position="10"/>
    </location>
</feature>
<dbReference type="InterPro" id="IPR032675">
    <property type="entry name" value="LRR_dom_sf"/>
</dbReference>
<evidence type="ECO:0000259" key="2">
    <source>
        <dbReference type="Pfam" id="PF00646"/>
    </source>
</evidence>
<dbReference type="InterPro" id="IPR053781">
    <property type="entry name" value="F-box_AtFBL13-like"/>
</dbReference>
<proteinExistence type="predicted"/>
<dbReference type="InterPro" id="IPR055411">
    <property type="entry name" value="LRR_FXL15/At3g58940/PEG3-like"/>
</dbReference>
<feature type="domain" description="F-box" evidence="2">
    <location>
        <begin position="34"/>
        <end position="75"/>
    </location>
</feature>
<feature type="region of interest" description="Disordered" evidence="1">
    <location>
        <begin position="1"/>
        <end position="22"/>
    </location>
</feature>
<dbReference type="SUPFAM" id="SSF81383">
    <property type="entry name" value="F-box domain"/>
    <property type="match status" value="1"/>
</dbReference>
<dbReference type="PANTHER" id="PTHR34145">
    <property type="entry name" value="OS02G0105600 PROTEIN"/>
    <property type="match status" value="1"/>
</dbReference>
<dbReference type="SUPFAM" id="SSF52047">
    <property type="entry name" value="RNI-like"/>
    <property type="match status" value="1"/>
</dbReference>
<protein>
    <submittedName>
        <fullName evidence="4">Putative F-box/LRR-repeat protein at5g02930</fullName>
    </submittedName>
</protein>
<sequence length="352" mass="40895">MSDERVHEFGKEEEENDGEMVSNKRMKEMSIDWLSSLPDGILMHILSFLGFDVKHAAVTSVLSKRWQFLWSELPILNFCDHSRDLAKTREFVCWVHRTIILRSGAYLEQFGVDFLYNECYASDVNAWVRFAVQNKVKHLSLVMLSGRHFYTLPQVLYSGSYLTRLCLRRCIVDPHGIIEWRCLTRLTVEDVELPDDVIGKILAGCRVLCRLALKSCWGFMRLDVNSKSLCELVKRLQLVNVKSLVRANIHYTVYDNSVEEMNNTKELFEKVRRAKDLILGGQFVENEAKTWHHSRDDLDCDLLHLKLVHFIDFADPNLAGEPMLTIARILLKRATTLEKMVIDAEENLIEFR</sequence>
<dbReference type="InterPro" id="IPR001810">
    <property type="entry name" value="F-box_dom"/>
</dbReference>
<dbReference type="InterPro" id="IPR053772">
    <property type="entry name" value="At1g61320/At1g61330-like"/>
</dbReference>
<dbReference type="CDD" id="cd22160">
    <property type="entry name" value="F-box_AtFBL13-like"/>
    <property type="match status" value="1"/>
</dbReference>
<dbReference type="EMBL" id="BMAC01000014">
    <property type="protein sequence ID" value="GFP79986.1"/>
    <property type="molecule type" value="Genomic_DNA"/>
</dbReference>
<dbReference type="PANTHER" id="PTHR34145:SF28">
    <property type="entry name" value="F-BOX DOMAIN-CONTAINING PROTEIN"/>
    <property type="match status" value="1"/>
</dbReference>
<reference evidence="4" key="1">
    <citation type="submission" date="2020-07" db="EMBL/GenBank/DDBJ databases">
        <title>Ethylene signaling mediates host invasion by parasitic plants.</title>
        <authorList>
            <person name="Yoshida S."/>
        </authorList>
    </citation>
    <scope>NUCLEOTIDE SEQUENCE</scope>
    <source>
        <strain evidence="4">Okayama</strain>
    </source>
</reference>